<dbReference type="STRING" id="47428.A0A284QMB1"/>
<reference evidence="4" key="1">
    <citation type="journal article" date="2017" name="Nat. Ecol. Evol.">
        <title>Genome expansion and lineage-specific genetic innovations in the forest pathogenic fungi Armillaria.</title>
        <authorList>
            <person name="Sipos G."/>
            <person name="Prasanna A.N."/>
            <person name="Walter M.C."/>
            <person name="O'Connor E."/>
            <person name="Balint B."/>
            <person name="Krizsan K."/>
            <person name="Kiss B."/>
            <person name="Hess J."/>
            <person name="Varga T."/>
            <person name="Slot J."/>
            <person name="Riley R."/>
            <person name="Boka B."/>
            <person name="Rigling D."/>
            <person name="Barry K."/>
            <person name="Lee J."/>
            <person name="Mihaltcheva S."/>
            <person name="LaButti K."/>
            <person name="Lipzen A."/>
            <person name="Waldron R."/>
            <person name="Moloney N.M."/>
            <person name="Sperisen C."/>
            <person name="Kredics L."/>
            <person name="Vagvoelgyi C."/>
            <person name="Patrignani A."/>
            <person name="Fitzpatrick D."/>
            <person name="Nagy I."/>
            <person name="Doyle S."/>
            <person name="Anderson J.B."/>
            <person name="Grigoriev I.V."/>
            <person name="Gueldener U."/>
            <person name="Muensterkoetter M."/>
            <person name="Nagy L.G."/>
        </authorList>
    </citation>
    <scope>NUCLEOTIDE SEQUENCE [LARGE SCALE GENOMIC DNA]</scope>
    <source>
        <strain evidence="4">C18/9</strain>
    </source>
</reference>
<feature type="region of interest" description="Disordered" evidence="1">
    <location>
        <begin position="1"/>
        <end position="40"/>
    </location>
</feature>
<dbReference type="EMBL" id="FUEG01000001">
    <property type="protein sequence ID" value="SJK97599.1"/>
    <property type="molecule type" value="Genomic_DNA"/>
</dbReference>
<dbReference type="InterPro" id="IPR010994">
    <property type="entry name" value="RuvA_2-like"/>
</dbReference>
<feature type="compositionally biased region" description="Basic residues" evidence="1">
    <location>
        <begin position="15"/>
        <end position="24"/>
    </location>
</feature>
<dbReference type="SUPFAM" id="SSF82199">
    <property type="entry name" value="SET domain"/>
    <property type="match status" value="1"/>
</dbReference>
<dbReference type="GO" id="GO:0006302">
    <property type="term" value="P:double-strand break repair"/>
    <property type="evidence" value="ECO:0007669"/>
    <property type="project" value="UniProtKB-ARBA"/>
</dbReference>
<organism evidence="3 4">
    <name type="scientific">Armillaria ostoyae</name>
    <name type="common">Armillaria root rot fungus</name>
    <dbReference type="NCBI Taxonomy" id="47428"/>
    <lineage>
        <taxon>Eukaryota</taxon>
        <taxon>Fungi</taxon>
        <taxon>Dikarya</taxon>
        <taxon>Basidiomycota</taxon>
        <taxon>Agaricomycotina</taxon>
        <taxon>Agaricomycetes</taxon>
        <taxon>Agaricomycetidae</taxon>
        <taxon>Agaricales</taxon>
        <taxon>Marasmiineae</taxon>
        <taxon>Physalacriaceae</taxon>
        <taxon>Armillaria</taxon>
    </lineage>
</organism>
<dbReference type="InterPro" id="IPR046341">
    <property type="entry name" value="SET_dom_sf"/>
</dbReference>
<dbReference type="Gene3D" id="2.170.270.10">
    <property type="entry name" value="SET domain"/>
    <property type="match status" value="1"/>
</dbReference>
<feature type="compositionally biased region" description="Pro residues" evidence="1">
    <location>
        <begin position="623"/>
        <end position="633"/>
    </location>
</feature>
<name>A0A284QMB1_ARMOS</name>
<dbReference type="Gene3D" id="3.40.50.10130">
    <property type="match status" value="1"/>
</dbReference>
<dbReference type="SUPFAM" id="SSF47781">
    <property type="entry name" value="RuvA domain 2-like"/>
    <property type="match status" value="1"/>
</dbReference>
<dbReference type="Pfam" id="PF14520">
    <property type="entry name" value="HHH_5"/>
    <property type="match status" value="1"/>
</dbReference>
<feature type="compositionally biased region" description="Polar residues" evidence="1">
    <location>
        <begin position="25"/>
        <end position="40"/>
    </location>
</feature>
<evidence type="ECO:0000256" key="1">
    <source>
        <dbReference type="SAM" id="MobiDB-lite"/>
    </source>
</evidence>
<evidence type="ECO:0000313" key="3">
    <source>
        <dbReference type="EMBL" id="SJK97599.1"/>
    </source>
</evidence>
<protein>
    <recommendedName>
        <fullName evidence="2">SET domain-containing protein</fullName>
    </recommendedName>
</protein>
<dbReference type="InterPro" id="IPR001214">
    <property type="entry name" value="SET_dom"/>
</dbReference>
<dbReference type="InterPro" id="IPR011335">
    <property type="entry name" value="Restrct_endonuc-II-like"/>
</dbReference>
<keyword evidence="4" id="KW-1185">Reference proteome</keyword>
<dbReference type="SMART" id="SM00317">
    <property type="entry name" value="SET"/>
    <property type="match status" value="1"/>
</dbReference>
<evidence type="ECO:0000313" key="4">
    <source>
        <dbReference type="Proteomes" id="UP000219338"/>
    </source>
</evidence>
<dbReference type="PROSITE" id="PS50280">
    <property type="entry name" value="SET"/>
    <property type="match status" value="1"/>
</dbReference>
<evidence type="ECO:0000259" key="2">
    <source>
        <dbReference type="PROSITE" id="PS50280"/>
    </source>
</evidence>
<dbReference type="Proteomes" id="UP000219338">
    <property type="component" value="Unassembled WGS sequence"/>
</dbReference>
<sequence length="676" mass="74983">MPPGKIANSAAAKKAAAKKAKRKASQQAGNTNEAVATSSQIDKDVPVSRFSYGVVENTALPEGYVENKLELRVTDADKKWDKDDINLMLYTTQPSVNLDTTLADFPGGWTECMVSAPLKSTILETPGYPAHIKRPDTPAHCISESPGKGLGMFAMRKVTAGALILVERALMITPAGVRGSAGIFDKYPAEQAKQAMLFEWEKELEVAYKRMPEEHQTAFMALYNSHTQDGSGPIMGVIRTNGYGLGGLQDEWLGPGSEGAYTGVFNELSRLNHSCRPNTYRTFDMVSFAMEIRAVRDIEEGEEFTTYYSDLLVPTTTRQQQLEPYGVRCDCTSCSNPRVSDDRRMEIVKKCKGEILADRFSRWSTNPRLSDDFALREGERLLKLVEDEGLETEICYSELLLHLAMVHAALGNTEETGQYTVRWMTAHVARGRPLDKLFEEVMTLKQTLAIFAGCRARLRQGSGEINRMAGKLREMKTCLINNITIIVAFSFEEAGHYLSTFKQFEHKSPDLIKERADKDYISMLRTSLTSISKVNKTDVETLRASFGSFAHIAKAETTQLQNLPGFGQVKTKNIKNAFEKPFRNNATTSLAVLSTMKEQESDAQPIITANASSKGKEKAAMPASPPVRPPRSPSPVWDIELDLTPPPEPEARSPRQAQTEPKSDAAQNWIVDLDTL</sequence>
<feature type="region of interest" description="Disordered" evidence="1">
    <location>
        <begin position="609"/>
        <end position="676"/>
    </location>
</feature>
<accession>A0A284QMB1</accession>
<dbReference type="SUPFAM" id="SSF52980">
    <property type="entry name" value="Restriction endonuclease-like"/>
    <property type="match status" value="1"/>
</dbReference>
<dbReference type="InterPro" id="IPR053185">
    <property type="entry name" value="SET_domain_protein"/>
</dbReference>
<dbReference type="PANTHER" id="PTHR47332">
    <property type="entry name" value="SET DOMAIN-CONTAINING PROTEIN 5"/>
    <property type="match status" value="1"/>
</dbReference>
<dbReference type="Pfam" id="PF00856">
    <property type="entry name" value="SET"/>
    <property type="match status" value="1"/>
</dbReference>
<feature type="domain" description="SET" evidence="2">
    <location>
        <begin position="138"/>
        <end position="309"/>
    </location>
</feature>
<dbReference type="Gene3D" id="1.10.150.20">
    <property type="entry name" value="5' to 3' exonuclease, C-terminal subdomain"/>
    <property type="match status" value="1"/>
</dbReference>
<dbReference type="AlphaFoldDB" id="A0A284QMB1"/>
<dbReference type="OrthoDB" id="5945798at2759"/>
<gene>
    <name evidence="3" type="ORF">ARMOST_00852</name>
</gene>
<proteinExistence type="predicted"/>
<dbReference type="PANTHER" id="PTHR47332:SF4">
    <property type="entry name" value="SET DOMAIN-CONTAINING PROTEIN 5"/>
    <property type="match status" value="1"/>
</dbReference>